<evidence type="ECO:0000313" key="1">
    <source>
        <dbReference type="EMBL" id="OGF33435.1"/>
    </source>
</evidence>
<organism evidence="1 2">
    <name type="scientific">Candidatus Falkowbacteria bacterium RIFOXYC2_FULL_36_12</name>
    <dbReference type="NCBI Taxonomy" id="1798002"/>
    <lineage>
        <taxon>Bacteria</taxon>
        <taxon>Candidatus Falkowiibacteriota</taxon>
    </lineage>
</organism>
<dbReference type="EMBL" id="MFGJ01000001">
    <property type="protein sequence ID" value="OGF33435.1"/>
    <property type="molecule type" value="Genomic_DNA"/>
</dbReference>
<proteinExistence type="predicted"/>
<name>A0A1F5T395_9BACT</name>
<accession>A0A1F5T395</accession>
<protein>
    <submittedName>
        <fullName evidence="1">Uncharacterized protein</fullName>
    </submittedName>
</protein>
<evidence type="ECO:0000313" key="2">
    <source>
        <dbReference type="Proteomes" id="UP000179001"/>
    </source>
</evidence>
<sequence>MEKCEWCGKETDNLDWEVFGPHCREVYLCVECRDPENMIAAEIAEFGDSVILHMEDYDKLFNDE</sequence>
<comment type="caution">
    <text evidence="1">The sequence shown here is derived from an EMBL/GenBank/DDBJ whole genome shotgun (WGS) entry which is preliminary data.</text>
</comment>
<reference evidence="1 2" key="1">
    <citation type="journal article" date="2016" name="Nat. Commun.">
        <title>Thousands of microbial genomes shed light on interconnected biogeochemical processes in an aquifer system.</title>
        <authorList>
            <person name="Anantharaman K."/>
            <person name="Brown C.T."/>
            <person name="Hug L.A."/>
            <person name="Sharon I."/>
            <person name="Castelle C.J."/>
            <person name="Probst A.J."/>
            <person name="Thomas B.C."/>
            <person name="Singh A."/>
            <person name="Wilkins M.J."/>
            <person name="Karaoz U."/>
            <person name="Brodie E.L."/>
            <person name="Williams K.H."/>
            <person name="Hubbard S.S."/>
            <person name="Banfield J.F."/>
        </authorList>
    </citation>
    <scope>NUCLEOTIDE SEQUENCE [LARGE SCALE GENOMIC DNA]</scope>
</reference>
<gene>
    <name evidence="1" type="ORF">A2478_01950</name>
</gene>
<dbReference type="AlphaFoldDB" id="A0A1F5T395"/>
<dbReference type="Proteomes" id="UP000179001">
    <property type="component" value="Unassembled WGS sequence"/>
</dbReference>